<dbReference type="GeneID" id="43619806"/>
<accession>A0A7J6J642</accession>
<comment type="caution">
    <text evidence="2">The sequence shown here is derived from an EMBL/GenBank/DDBJ whole genome shotgun (WGS) entry which is preliminary data.</text>
</comment>
<dbReference type="RefSeq" id="XP_031885244.1">
    <property type="nucleotide sequence ID" value="XM_032035804.1"/>
</dbReference>
<feature type="region of interest" description="Disordered" evidence="1">
    <location>
        <begin position="65"/>
        <end position="139"/>
    </location>
</feature>
<evidence type="ECO:0000256" key="1">
    <source>
        <dbReference type="SAM" id="MobiDB-lite"/>
    </source>
</evidence>
<sequence>MGLSLHNSADALNLLSQGPSQVTHPRTRAHYKGAFLRADGSLSLNREYADQRFHLLDLVLHANHQRRAQRHRTRRRQQTNRSIQQWRSDQTDEGRELAALDGVRVPGEAPQRRRTPSLERQGAFRLSGTTRSRTNQDEEGLDELYRLGLLYDDEHLRGEGFELGSIAHPEPEYTVRPAKRAQRSQAQRRSYEDDLQLALDLSLAELGRDESFARYLCSPDLDEPRSEDDDSSQFTTSQFDSGLLSPPDSDAEDTPDLTTDSDSDRFSLSSFTSSSEQQHWATARPRSRRGRAADNHGVSDNAWMVLGDGS</sequence>
<feature type="compositionally biased region" description="Acidic residues" evidence="1">
    <location>
        <begin position="249"/>
        <end position="261"/>
    </location>
</feature>
<proteinExistence type="predicted"/>
<keyword evidence="3" id="KW-1185">Reference proteome</keyword>
<evidence type="ECO:0000313" key="2">
    <source>
        <dbReference type="EMBL" id="KAF4485104.1"/>
    </source>
</evidence>
<dbReference type="EMBL" id="ANPB02000004">
    <property type="protein sequence ID" value="KAF4485104.1"/>
    <property type="molecule type" value="Genomic_DNA"/>
</dbReference>
<reference evidence="2 3" key="1">
    <citation type="submission" date="2012-08" db="EMBL/GenBank/DDBJ databases">
        <authorList>
            <person name="Gan P.H.P."/>
            <person name="Ikeda K."/>
            <person name="Irieda H."/>
            <person name="Narusaka M."/>
            <person name="O'Connell R.J."/>
            <person name="Narusaka Y."/>
            <person name="Takano Y."/>
            <person name="Kubo Y."/>
            <person name="Shirasu K."/>
        </authorList>
    </citation>
    <scope>NUCLEOTIDE SEQUENCE [LARGE SCALE GENOMIC DNA]</scope>
    <source>
        <strain evidence="2 3">Nara gc5</strain>
    </source>
</reference>
<dbReference type="OrthoDB" id="5207704at2759"/>
<protein>
    <submittedName>
        <fullName evidence="2">Uncharacterized protein</fullName>
    </submittedName>
</protein>
<dbReference type="AlphaFoldDB" id="A0A7J6J642"/>
<feature type="compositionally biased region" description="Basic residues" evidence="1">
    <location>
        <begin position="65"/>
        <end position="78"/>
    </location>
</feature>
<feature type="compositionally biased region" description="Low complexity" evidence="1">
    <location>
        <begin position="262"/>
        <end position="275"/>
    </location>
</feature>
<feature type="region of interest" description="Disordered" evidence="1">
    <location>
        <begin position="218"/>
        <end position="310"/>
    </location>
</feature>
<feature type="region of interest" description="Disordered" evidence="1">
    <location>
        <begin position="168"/>
        <end position="189"/>
    </location>
</feature>
<feature type="compositionally biased region" description="Basic and acidic residues" evidence="1">
    <location>
        <begin position="89"/>
        <end position="98"/>
    </location>
</feature>
<reference evidence="2 3" key="2">
    <citation type="submission" date="2020-04" db="EMBL/GenBank/DDBJ databases">
        <title>Genome sequencing and assembly of multiple isolates from the Colletotrichum gloeosporioides species complex.</title>
        <authorList>
            <person name="Gan P."/>
            <person name="Shirasu K."/>
        </authorList>
    </citation>
    <scope>NUCLEOTIDE SEQUENCE [LARGE SCALE GENOMIC DNA]</scope>
    <source>
        <strain evidence="2 3">Nara gc5</strain>
    </source>
</reference>
<organism evidence="2 3">
    <name type="scientific">Colletotrichum fructicola (strain Nara gc5)</name>
    <name type="common">Anthracnose fungus</name>
    <name type="synonym">Colletotrichum gloeosporioides (strain Nara gc5)</name>
    <dbReference type="NCBI Taxonomy" id="1213859"/>
    <lineage>
        <taxon>Eukaryota</taxon>
        <taxon>Fungi</taxon>
        <taxon>Dikarya</taxon>
        <taxon>Ascomycota</taxon>
        <taxon>Pezizomycotina</taxon>
        <taxon>Sordariomycetes</taxon>
        <taxon>Hypocreomycetidae</taxon>
        <taxon>Glomerellales</taxon>
        <taxon>Glomerellaceae</taxon>
        <taxon>Colletotrichum</taxon>
        <taxon>Colletotrichum gloeosporioides species complex</taxon>
    </lineage>
</organism>
<name>A0A7J6J642_COLFN</name>
<gene>
    <name evidence="2" type="ORF">CGGC5_v007255</name>
</gene>
<dbReference type="InParanoid" id="A0A7J6J642"/>
<dbReference type="Proteomes" id="UP000011096">
    <property type="component" value="Unassembled WGS sequence"/>
</dbReference>
<evidence type="ECO:0000313" key="3">
    <source>
        <dbReference type="Proteomes" id="UP000011096"/>
    </source>
</evidence>